<accession>B9XES0</accession>
<dbReference type="PANTHER" id="PTHR46093:SF18">
    <property type="entry name" value="FIBRONECTIN TYPE-III DOMAIN-CONTAINING PROTEIN"/>
    <property type="match status" value="1"/>
</dbReference>
<feature type="chain" id="PRO_5002893174" evidence="4">
    <location>
        <begin position="29"/>
        <end position="599"/>
    </location>
</feature>
<evidence type="ECO:0000256" key="3">
    <source>
        <dbReference type="SAM" id="MobiDB-lite"/>
    </source>
</evidence>
<name>B9XES0_PEDPL</name>
<evidence type="ECO:0000256" key="4">
    <source>
        <dbReference type="SAM" id="SignalP"/>
    </source>
</evidence>
<feature type="signal peptide" evidence="4">
    <location>
        <begin position="1"/>
        <end position="28"/>
    </location>
</feature>
<protein>
    <submittedName>
        <fullName evidence="5">Kelch repeat protein</fullName>
    </submittedName>
</protein>
<keyword evidence="4" id="KW-0732">Signal</keyword>
<evidence type="ECO:0000313" key="6">
    <source>
        <dbReference type="Proteomes" id="UP000003688"/>
    </source>
</evidence>
<dbReference type="Gene3D" id="2.120.10.80">
    <property type="entry name" value="Kelch-type beta propeller"/>
    <property type="match status" value="2"/>
</dbReference>
<evidence type="ECO:0000256" key="2">
    <source>
        <dbReference type="ARBA" id="ARBA00022737"/>
    </source>
</evidence>
<dbReference type="AlphaFoldDB" id="B9XES0"/>
<dbReference type="InterPro" id="IPR015915">
    <property type="entry name" value="Kelch-typ_b-propeller"/>
</dbReference>
<reference evidence="5 6" key="1">
    <citation type="journal article" date="2011" name="J. Bacteriol.">
        <title>Genome sequence of 'Pedosphaera parvula' Ellin514, an aerobic Verrucomicrobial isolate from pasture soil.</title>
        <authorList>
            <person name="Kant R."/>
            <person name="van Passel M.W."/>
            <person name="Sangwan P."/>
            <person name="Palva A."/>
            <person name="Lucas S."/>
            <person name="Copeland A."/>
            <person name="Lapidus A."/>
            <person name="Glavina Del Rio T."/>
            <person name="Dalin E."/>
            <person name="Tice H."/>
            <person name="Bruce D."/>
            <person name="Goodwin L."/>
            <person name="Pitluck S."/>
            <person name="Chertkov O."/>
            <person name="Larimer F.W."/>
            <person name="Land M.L."/>
            <person name="Hauser L."/>
            <person name="Brettin T.S."/>
            <person name="Detter J.C."/>
            <person name="Han S."/>
            <person name="de Vos W.M."/>
            <person name="Janssen P.H."/>
            <person name="Smidt H."/>
        </authorList>
    </citation>
    <scope>NUCLEOTIDE SEQUENCE [LARGE SCALE GENOMIC DNA]</scope>
    <source>
        <strain evidence="5 6">Ellin514</strain>
    </source>
</reference>
<keyword evidence="1" id="KW-0880">Kelch repeat</keyword>
<dbReference type="STRING" id="320771.Cflav_PD4824"/>
<sequence length="599" mass="63125" precursor="true">MRVFVFMKYFIFVLAVMLGCAVPQGALAQVPQLIHYQGRVAVSGNAFTGSGQFKFALVNGDGSVTYWSNDGTSNNGSEPNTSVGISAANGLFSVLLGDTSLNNMSSILPGVFANSDVRLRIWFNDGQHGFQQMTPDQRLASVGYAMTAANASVAATVPDGAITSAKLSGNAVSSGNLAPGAAVDNLQASGQSAVPSGGIILSTSAAAANLLNAGYQMVGQIAGAVSNSPPPTSGAEAWNQRSNNNAPQPRWGHTVVWTGSEMIVWGGINANYLSDGGRYNPSTQTWMPLPASGLAPRQFHVAVWTGSKMIVWGGYDNGIYLNDGAMYDPASNTWSSVTTSGAPVIRDAPVAIWTGTEMIIWGGYNNNGTHYLGDGAKYNPNTDTWTPMATANAPVARYFHTAVWTGTEMIVWGGSNGDGAFLNSGARYNPSANTWTPISSSGAPVGRFYQAAVWTGTEMLIWGGYGASGYLGDGARYNLANNSWTAMSSSGAPGPRFGHSWAWTGNEMIIWGGYNFGSLNDGARYNPSNNSWTAMITTGEPSARNWHSAVWTGSEMLIFGGIYNSTTYFNDTFSYSTGQSQSSGGGSGQTQTLYLYLKP</sequence>
<dbReference type="SMART" id="SM00612">
    <property type="entry name" value="Kelch"/>
    <property type="match status" value="4"/>
</dbReference>
<dbReference type="EMBL" id="ABOX02000008">
    <property type="protein sequence ID" value="EEF61784.1"/>
    <property type="molecule type" value="Genomic_DNA"/>
</dbReference>
<evidence type="ECO:0000256" key="1">
    <source>
        <dbReference type="ARBA" id="ARBA00022441"/>
    </source>
</evidence>
<keyword evidence="2" id="KW-0677">Repeat</keyword>
<evidence type="ECO:0000313" key="5">
    <source>
        <dbReference type="EMBL" id="EEF61784.1"/>
    </source>
</evidence>
<dbReference type="PANTHER" id="PTHR46093">
    <property type="entry name" value="ACYL-COA-BINDING DOMAIN-CONTAINING PROTEIN 5"/>
    <property type="match status" value="1"/>
</dbReference>
<gene>
    <name evidence="5" type="ORF">Cflav_PD4824</name>
</gene>
<proteinExistence type="predicted"/>
<dbReference type="InterPro" id="IPR006652">
    <property type="entry name" value="Kelch_1"/>
</dbReference>
<comment type="caution">
    <text evidence="5">The sequence shown here is derived from an EMBL/GenBank/DDBJ whole genome shotgun (WGS) entry which is preliminary data.</text>
</comment>
<dbReference type="Pfam" id="PF24681">
    <property type="entry name" value="Kelch_KLHDC2_KLHL20_DRC7"/>
    <property type="match status" value="1"/>
</dbReference>
<dbReference type="Proteomes" id="UP000003688">
    <property type="component" value="Unassembled WGS sequence"/>
</dbReference>
<dbReference type="SUPFAM" id="SSF117281">
    <property type="entry name" value="Kelch motif"/>
    <property type="match status" value="2"/>
</dbReference>
<dbReference type="Pfam" id="PF01344">
    <property type="entry name" value="Kelch_1"/>
    <property type="match status" value="1"/>
</dbReference>
<feature type="region of interest" description="Disordered" evidence="3">
    <location>
        <begin position="226"/>
        <end position="250"/>
    </location>
</feature>
<keyword evidence="6" id="KW-1185">Reference proteome</keyword>
<organism evidence="5 6">
    <name type="scientific">Pedosphaera parvula (strain Ellin514)</name>
    <dbReference type="NCBI Taxonomy" id="320771"/>
    <lineage>
        <taxon>Bacteria</taxon>
        <taxon>Pseudomonadati</taxon>
        <taxon>Verrucomicrobiota</taxon>
        <taxon>Pedosphaerae</taxon>
        <taxon>Pedosphaerales</taxon>
        <taxon>Pedosphaeraceae</taxon>
        <taxon>Pedosphaera</taxon>
    </lineage>
</organism>
<dbReference type="PROSITE" id="PS51257">
    <property type="entry name" value="PROKAR_LIPOPROTEIN"/>
    <property type="match status" value="1"/>
</dbReference>